<dbReference type="Pfam" id="PF00999">
    <property type="entry name" value="Na_H_Exchanger"/>
    <property type="match status" value="1"/>
</dbReference>
<keyword evidence="6 10" id="KW-1133">Transmembrane helix</keyword>
<feature type="transmembrane region" description="Helical" evidence="10">
    <location>
        <begin position="92"/>
        <end position="116"/>
    </location>
</feature>
<feature type="domain" description="Cation/H+ exchanger transmembrane" evidence="11">
    <location>
        <begin position="10"/>
        <end position="131"/>
    </location>
</feature>
<organism evidence="12 13">
    <name type="scientific">Sphenostylis stenocarpa</name>
    <dbReference type="NCBI Taxonomy" id="92480"/>
    <lineage>
        <taxon>Eukaryota</taxon>
        <taxon>Viridiplantae</taxon>
        <taxon>Streptophyta</taxon>
        <taxon>Embryophyta</taxon>
        <taxon>Tracheophyta</taxon>
        <taxon>Spermatophyta</taxon>
        <taxon>Magnoliopsida</taxon>
        <taxon>eudicotyledons</taxon>
        <taxon>Gunneridae</taxon>
        <taxon>Pentapetalae</taxon>
        <taxon>rosids</taxon>
        <taxon>fabids</taxon>
        <taxon>Fabales</taxon>
        <taxon>Fabaceae</taxon>
        <taxon>Papilionoideae</taxon>
        <taxon>50 kb inversion clade</taxon>
        <taxon>NPAAA clade</taxon>
        <taxon>indigoferoid/millettioid clade</taxon>
        <taxon>Phaseoleae</taxon>
        <taxon>Sphenostylis</taxon>
    </lineage>
</organism>
<proteinExistence type="inferred from homology"/>
<name>A0AA86T741_9FABA</name>
<dbReference type="InterPro" id="IPR050794">
    <property type="entry name" value="CPA2_transporter"/>
</dbReference>
<evidence type="ECO:0000256" key="2">
    <source>
        <dbReference type="ARBA" id="ARBA00022448"/>
    </source>
</evidence>
<dbReference type="Proteomes" id="UP001189624">
    <property type="component" value="Chromosome 8"/>
</dbReference>
<dbReference type="GO" id="GO:0006885">
    <property type="term" value="P:regulation of pH"/>
    <property type="evidence" value="ECO:0007669"/>
    <property type="project" value="TreeGrafter"/>
</dbReference>
<evidence type="ECO:0000256" key="5">
    <source>
        <dbReference type="ARBA" id="ARBA00022958"/>
    </source>
</evidence>
<dbReference type="EMBL" id="OY731405">
    <property type="protein sequence ID" value="CAJ1970726.1"/>
    <property type="molecule type" value="Genomic_DNA"/>
</dbReference>
<dbReference type="GO" id="GO:1902600">
    <property type="term" value="P:proton transmembrane transport"/>
    <property type="evidence" value="ECO:0007669"/>
    <property type="project" value="InterPro"/>
</dbReference>
<evidence type="ECO:0000256" key="10">
    <source>
        <dbReference type="SAM" id="Phobius"/>
    </source>
</evidence>
<dbReference type="AlphaFoldDB" id="A0AA86T741"/>
<comment type="similarity">
    <text evidence="9">Belongs to the monovalent cation:proton antiporter 2 (CPA2) transporter (TC 2.A.37) family. CHX (TC 2.A.37.4) subfamily.</text>
</comment>
<feature type="transmembrane region" description="Helical" evidence="10">
    <location>
        <begin position="20"/>
        <end position="44"/>
    </location>
</feature>
<dbReference type="Gene3D" id="1.20.1530.20">
    <property type="match status" value="1"/>
</dbReference>
<evidence type="ECO:0000256" key="4">
    <source>
        <dbReference type="ARBA" id="ARBA00022692"/>
    </source>
</evidence>
<keyword evidence="13" id="KW-1185">Reference proteome</keyword>
<dbReference type="PROSITE" id="PS51257">
    <property type="entry name" value="PROKAR_LIPOPROTEIN"/>
    <property type="match status" value="1"/>
</dbReference>
<evidence type="ECO:0000313" key="13">
    <source>
        <dbReference type="Proteomes" id="UP001189624"/>
    </source>
</evidence>
<evidence type="ECO:0000256" key="6">
    <source>
        <dbReference type="ARBA" id="ARBA00022989"/>
    </source>
</evidence>
<dbReference type="InterPro" id="IPR038770">
    <property type="entry name" value="Na+/solute_symporter_sf"/>
</dbReference>
<keyword evidence="3" id="KW-0633">Potassium transport</keyword>
<dbReference type="Gramene" id="rna-AYBTSS11_LOCUS22712">
    <property type="protein sequence ID" value="CAJ1970726.1"/>
    <property type="gene ID" value="gene-AYBTSS11_LOCUS22712"/>
</dbReference>
<dbReference type="GO" id="GO:0006813">
    <property type="term" value="P:potassium ion transport"/>
    <property type="evidence" value="ECO:0007669"/>
    <property type="project" value="UniProtKB-KW"/>
</dbReference>
<keyword evidence="4 10" id="KW-0812">Transmembrane</keyword>
<keyword evidence="2" id="KW-0813">Transport</keyword>
<keyword evidence="5" id="KW-0630">Potassium</keyword>
<keyword evidence="8 10" id="KW-0472">Membrane</keyword>
<dbReference type="GO" id="GO:0012505">
    <property type="term" value="C:endomembrane system"/>
    <property type="evidence" value="ECO:0007669"/>
    <property type="project" value="TreeGrafter"/>
</dbReference>
<evidence type="ECO:0000256" key="9">
    <source>
        <dbReference type="ARBA" id="ARBA00038341"/>
    </source>
</evidence>
<dbReference type="GO" id="GO:0016020">
    <property type="term" value="C:membrane"/>
    <property type="evidence" value="ECO:0007669"/>
    <property type="project" value="UniProtKB-SubCell"/>
</dbReference>
<reference evidence="12" key="1">
    <citation type="submission" date="2023-10" db="EMBL/GenBank/DDBJ databases">
        <authorList>
            <person name="Domelevo Entfellner J.-B."/>
        </authorList>
    </citation>
    <scope>NUCLEOTIDE SEQUENCE</scope>
</reference>
<evidence type="ECO:0000256" key="1">
    <source>
        <dbReference type="ARBA" id="ARBA00004141"/>
    </source>
</evidence>
<dbReference type="GO" id="GO:0015297">
    <property type="term" value="F:antiporter activity"/>
    <property type="evidence" value="ECO:0007669"/>
    <property type="project" value="InterPro"/>
</dbReference>
<dbReference type="PANTHER" id="PTHR32468:SF66">
    <property type="entry name" value="CATION_H+ EXCHANGER DOMAIN-CONTAINING PROTEIN"/>
    <property type="match status" value="1"/>
</dbReference>
<dbReference type="PANTHER" id="PTHR32468">
    <property type="entry name" value="CATION/H + ANTIPORTER"/>
    <property type="match status" value="1"/>
</dbReference>
<gene>
    <name evidence="12" type="ORF">AYBTSS11_LOCUS22712</name>
</gene>
<keyword evidence="7" id="KW-0406">Ion transport</keyword>
<accession>A0AA86T741</accession>
<evidence type="ECO:0000256" key="3">
    <source>
        <dbReference type="ARBA" id="ARBA00022538"/>
    </source>
</evidence>
<comment type="subcellular location">
    <subcellularLocation>
        <location evidence="1">Membrane</location>
        <topology evidence="1">Multi-pass membrane protein</topology>
    </subcellularLocation>
</comment>
<evidence type="ECO:0000256" key="8">
    <source>
        <dbReference type="ARBA" id="ARBA00023136"/>
    </source>
</evidence>
<evidence type="ECO:0000313" key="12">
    <source>
        <dbReference type="EMBL" id="CAJ1970726.1"/>
    </source>
</evidence>
<dbReference type="InterPro" id="IPR006153">
    <property type="entry name" value="Cation/H_exchanger_TM"/>
</dbReference>
<sequence length="133" mass="14127">MVRKTPRGKPIKESYIISIFVMTLGCSFAGEMFGEHFLIGPALLGLAVPEGPPLGSALVEKLETMVSTVLLPLFYFSVGAKCDLSLIDAHSLAIVQPVAIFCFIGKVIGTLVVSMWCNISLVDALSLGLILSA</sequence>
<protein>
    <recommendedName>
        <fullName evidence="11">Cation/H+ exchanger transmembrane domain-containing protein</fullName>
    </recommendedName>
</protein>
<evidence type="ECO:0000259" key="11">
    <source>
        <dbReference type="Pfam" id="PF00999"/>
    </source>
</evidence>
<evidence type="ECO:0000256" key="7">
    <source>
        <dbReference type="ARBA" id="ARBA00023065"/>
    </source>
</evidence>